<dbReference type="Proteomes" id="UP000830671">
    <property type="component" value="Chromosome 4"/>
</dbReference>
<accession>A0A9Q8SUJ5</accession>
<feature type="region of interest" description="Disordered" evidence="1">
    <location>
        <begin position="138"/>
        <end position="187"/>
    </location>
</feature>
<reference evidence="2" key="1">
    <citation type="journal article" date="2021" name="Mol. Plant Microbe Interact.">
        <title>Complete Genome Sequence of the Plant-Pathogenic Fungus Colletotrichum lupini.</title>
        <authorList>
            <person name="Baroncelli R."/>
            <person name="Pensec F."/>
            <person name="Da Lio D."/>
            <person name="Boufleur T."/>
            <person name="Vicente I."/>
            <person name="Sarrocco S."/>
            <person name="Picot A."/>
            <person name="Baraldi E."/>
            <person name="Sukno S."/>
            <person name="Thon M."/>
            <person name="Le Floch G."/>
        </authorList>
    </citation>
    <scope>NUCLEOTIDE SEQUENCE</scope>
    <source>
        <strain evidence="2">IMI 504893</strain>
    </source>
</reference>
<name>A0A9Q8SUJ5_9PEZI</name>
<dbReference type="GeneID" id="73343198"/>
<dbReference type="KEGG" id="clup:CLUP02_09209"/>
<dbReference type="AlphaFoldDB" id="A0A9Q8SUJ5"/>
<sequence length="187" mass="20201">MQTVLYLCGSEMPSGRCGLKVPRRRMLRPERGYKDTIPRSPNPLLLLLFFKHSHHTLAAFLVIPIVTINNQQHSLPTFVPQTSTIAISAIYAISNIYYHPPSFTMERILEIIRLNINIARSPPRDEAEVLVATQAENEGNPAPIQPGQSPSSAQQHGSSAVGGAAAGGSQTGSGGLGELLAWGARRV</sequence>
<protein>
    <submittedName>
        <fullName evidence="2">Uncharacterized protein</fullName>
    </submittedName>
</protein>
<feature type="compositionally biased region" description="Gly residues" evidence="1">
    <location>
        <begin position="164"/>
        <end position="177"/>
    </location>
</feature>
<proteinExistence type="predicted"/>
<gene>
    <name evidence="2" type="ORF">CLUP02_09209</name>
</gene>
<keyword evidence="3" id="KW-1185">Reference proteome</keyword>
<organism evidence="2 3">
    <name type="scientific">Colletotrichum lupini</name>
    <dbReference type="NCBI Taxonomy" id="145971"/>
    <lineage>
        <taxon>Eukaryota</taxon>
        <taxon>Fungi</taxon>
        <taxon>Dikarya</taxon>
        <taxon>Ascomycota</taxon>
        <taxon>Pezizomycotina</taxon>
        <taxon>Sordariomycetes</taxon>
        <taxon>Hypocreomycetidae</taxon>
        <taxon>Glomerellales</taxon>
        <taxon>Glomerellaceae</taxon>
        <taxon>Colletotrichum</taxon>
        <taxon>Colletotrichum acutatum species complex</taxon>
    </lineage>
</organism>
<dbReference type="RefSeq" id="XP_049145332.1">
    <property type="nucleotide sequence ID" value="XM_049288188.1"/>
</dbReference>
<evidence type="ECO:0000313" key="3">
    <source>
        <dbReference type="Proteomes" id="UP000830671"/>
    </source>
</evidence>
<evidence type="ECO:0000256" key="1">
    <source>
        <dbReference type="SAM" id="MobiDB-lite"/>
    </source>
</evidence>
<feature type="compositionally biased region" description="Low complexity" evidence="1">
    <location>
        <begin position="151"/>
        <end position="163"/>
    </location>
</feature>
<dbReference type="EMBL" id="CP019476">
    <property type="protein sequence ID" value="UQC83713.1"/>
    <property type="molecule type" value="Genomic_DNA"/>
</dbReference>
<evidence type="ECO:0000313" key="2">
    <source>
        <dbReference type="EMBL" id="UQC83713.1"/>
    </source>
</evidence>